<dbReference type="RefSeq" id="WP_046098956.1">
    <property type="nucleotide sequence ID" value="NZ_LAEN01000111.1"/>
</dbReference>
<organism evidence="5 7">
    <name type="scientific">Avibacterium paragallinarum</name>
    <name type="common">Haemophilus gallinarum</name>
    <dbReference type="NCBI Taxonomy" id="728"/>
    <lineage>
        <taxon>Bacteria</taxon>
        <taxon>Pseudomonadati</taxon>
        <taxon>Pseudomonadota</taxon>
        <taxon>Gammaproteobacteria</taxon>
        <taxon>Pasteurellales</taxon>
        <taxon>Pasteurellaceae</taxon>
        <taxon>Avibacterium</taxon>
    </lineage>
</organism>
<dbReference type="EMBL" id="UFSW01000001">
    <property type="protein sequence ID" value="SUU97746.1"/>
    <property type="molecule type" value="Genomic_DNA"/>
</dbReference>
<evidence type="ECO:0000313" key="7">
    <source>
        <dbReference type="Proteomes" id="UP000254620"/>
    </source>
</evidence>
<feature type="transmembrane region" description="Helical" evidence="1">
    <location>
        <begin position="12"/>
        <end position="34"/>
    </location>
</feature>
<gene>
    <name evidence="3" type="ORF">NCTC10926_01144</name>
    <name evidence="4" type="ORF">NCTC10926_02080</name>
    <name evidence="5" type="ORF">NCTC10926_02882</name>
    <name evidence="2" type="ORF">NCTC11296_02439</name>
</gene>
<name>A0A0F5EVM4_AVIPA</name>
<dbReference type="OrthoDB" id="5682357at2"/>
<evidence type="ECO:0000313" key="3">
    <source>
        <dbReference type="EMBL" id="SUU97746.1"/>
    </source>
</evidence>
<evidence type="ECO:0000313" key="4">
    <source>
        <dbReference type="EMBL" id="SUU98643.1"/>
    </source>
</evidence>
<keyword evidence="1" id="KW-0812">Transmembrane</keyword>
<dbReference type="eggNOG" id="ENOG5031JZM">
    <property type="taxonomic scope" value="Bacteria"/>
</dbReference>
<dbReference type="Proteomes" id="UP000254620">
    <property type="component" value="Unassembled WGS sequence"/>
</dbReference>
<evidence type="ECO:0000256" key="1">
    <source>
        <dbReference type="SAM" id="Phobius"/>
    </source>
</evidence>
<sequence length="80" mass="8678">MALKELITNDNGRLSTTAFIQFFGAVLMAIILAYSVYLDRSNVSELFTTFALFCGGGVATKGFANALNHRKSSLPQGEEQ</sequence>
<dbReference type="EMBL" id="UFSW01000001">
    <property type="protein sequence ID" value="SUU98643.1"/>
    <property type="molecule type" value="Genomic_DNA"/>
</dbReference>
<dbReference type="Proteomes" id="UP000254465">
    <property type="component" value="Unassembled WGS sequence"/>
</dbReference>
<dbReference type="Pfam" id="PF10841">
    <property type="entry name" value="DUF2644"/>
    <property type="match status" value="1"/>
</dbReference>
<reference evidence="6 7" key="1">
    <citation type="submission" date="2018-06" db="EMBL/GenBank/DDBJ databases">
        <authorList>
            <consortium name="Pathogen Informatics"/>
            <person name="Doyle S."/>
        </authorList>
    </citation>
    <scope>NUCLEOTIDE SEQUENCE [LARGE SCALE GENOMIC DNA]</scope>
    <source>
        <strain evidence="5 7">NCTC10926</strain>
        <strain evidence="2 6">NCTC11296</strain>
    </source>
</reference>
<evidence type="ECO:0000313" key="6">
    <source>
        <dbReference type="Proteomes" id="UP000254465"/>
    </source>
</evidence>
<dbReference type="EMBL" id="UGHK01000002">
    <property type="protein sequence ID" value="STO72511.1"/>
    <property type="molecule type" value="Genomic_DNA"/>
</dbReference>
<dbReference type="InterPro" id="IPR020300">
    <property type="entry name" value="DUF2644"/>
</dbReference>
<keyword evidence="1" id="KW-0472">Membrane</keyword>
<evidence type="ECO:0000313" key="5">
    <source>
        <dbReference type="EMBL" id="SUV40824.1"/>
    </source>
</evidence>
<accession>A0A0F5EVM4</accession>
<dbReference type="EMBL" id="UFSW01000003">
    <property type="protein sequence ID" value="SUV40824.1"/>
    <property type="molecule type" value="Genomic_DNA"/>
</dbReference>
<evidence type="ECO:0000313" key="2">
    <source>
        <dbReference type="EMBL" id="STO72511.1"/>
    </source>
</evidence>
<dbReference type="AlphaFoldDB" id="A0A0F5EVM4"/>
<protein>
    <submittedName>
        <fullName evidence="5">Protein of uncharacterized function (DUF2644)</fullName>
    </submittedName>
</protein>
<proteinExistence type="predicted"/>
<keyword evidence="1" id="KW-1133">Transmembrane helix</keyword>